<dbReference type="GO" id="GO:0008412">
    <property type="term" value="F:4-hydroxybenzoate polyprenyltransferase activity"/>
    <property type="evidence" value="ECO:0007669"/>
    <property type="project" value="UniProtKB-EC"/>
</dbReference>
<feature type="transmembrane region" description="Helical" evidence="9">
    <location>
        <begin position="20"/>
        <end position="38"/>
    </location>
</feature>
<evidence type="ECO:0000256" key="5">
    <source>
        <dbReference type="ARBA" id="ARBA00022679"/>
    </source>
</evidence>
<evidence type="ECO:0000256" key="7">
    <source>
        <dbReference type="ARBA" id="ARBA00022989"/>
    </source>
</evidence>
<keyword evidence="4" id="KW-1003">Cell membrane</keyword>
<dbReference type="RefSeq" id="WP_221532661.1">
    <property type="nucleotide sequence ID" value="NZ_JAIGYP010000012.1"/>
</dbReference>
<feature type="transmembrane region" description="Helical" evidence="9">
    <location>
        <begin position="85"/>
        <end position="107"/>
    </location>
</feature>
<dbReference type="InterPro" id="IPR000537">
    <property type="entry name" value="UbiA_prenyltransferase"/>
</dbReference>
<proteinExistence type="inferred from homology"/>
<evidence type="ECO:0000256" key="8">
    <source>
        <dbReference type="ARBA" id="ARBA00023136"/>
    </source>
</evidence>
<dbReference type="NCBIfam" id="TIGR01475">
    <property type="entry name" value="ubiA_other"/>
    <property type="match status" value="1"/>
</dbReference>
<dbReference type="PANTHER" id="PTHR11048:SF28">
    <property type="entry name" value="4-HYDROXYBENZOATE POLYPRENYLTRANSFERASE, MITOCHONDRIAL"/>
    <property type="match status" value="1"/>
</dbReference>
<dbReference type="Gene3D" id="1.20.120.1780">
    <property type="entry name" value="UbiA prenyltransferase"/>
    <property type="match status" value="1"/>
</dbReference>
<feature type="transmembrane region" description="Helical" evidence="9">
    <location>
        <begin position="263"/>
        <end position="283"/>
    </location>
</feature>
<evidence type="ECO:0000256" key="6">
    <source>
        <dbReference type="ARBA" id="ARBA00022692"/>
    </source>
</evidence>
<keyword evidence="7 9" id="KW-1133">Transmembrane helix</keyword>
<protein>
    <submittedName>
        <fullName evidence="10">4-hydroxybenzoate polyprenyltransferase</fullName>
        <ecNumber evidence="10">2.5.1.39</ecNumber>
    </submittedName>
</protein>
<feature type="transmembrane region" description="Helical" evidence="9">
    <location>
        <begin position="136"/>
        <end position="156"/>
    </location>
</feature>
<keyword evidence="5 10" id="KW-0808">Transferase</keyword>
<evidence type="ECO:0000256" key="4">
    <source>
        <dbReference type="ARBA" id="ARBA00022475"/>
    </source>
</evidence>
<evidence type="ECO:0000256" key="1">
    <source>
        <dbReference type="ARBA" id="ARBA00001946"/>
    </source>
</evidence>
<reference evidence="10 11" key="1">
    <citation type="submission" date="2021-08" db="EMBL/GenBank/DDBJ databases">
        <title>Helicobacter spp. isolated from feces of Anatolian Ground Squirrel (Spermophilus xanthoprymnus) in Turkey.</title>
        <authorList>
            <person name="Aydin F."/>
            <person name="Abay S."/>
            <person name="Kayman T."/>
            <person name="Karakaya E."/>
            <person name="Saticioglu I.B."/>
        </authorList>
    </citation>
    <scope>NUCLEOTIDE SEQUENCE [LARGE SCALE GENOMIC DNA]</scope>
    <source>
        <strain evidence="10 11">Faydin-H70</strain>
    </source>
</reference>
<sequence>MQFLQKVRDFRELVMFEHSIFSMPFIFIAMITATQGWFGFKLLLFGVIASISARNFAMAFNRFVDRKFDGTNPRTKGRPSVDGRISPKAMLLFIVVNALIFIAMAYAINPLCFYLSFPILIILASYSLMKRFSSAAHLVLGLSLGLAPIAGVVAVSGEIPLWSVYLCIGVSFWVAGFDLLYALQDIEHDKKEGLYSVPSVFGVQKTLWISRIFHTLTLIFWALFVKEANFGLWMWIGFVVAVAALCFEQYLVSKHFRNIPRAFFTINGYLGIAFLGFCIVDLIDK</sequence>
<dbReference type="Proteomes" id="UP000700059">
    <property type="component" value="Unassembled WGS sequence"/>
</dbReference>
<accession>A0ABS7JPV1</accession>
<comment type="similarity">
    <text evidence="3">Belongs to the UbiA prenyltransferase family.</text>
</comment>
<keyword evidence="8 9" id="KW-0472">Membrane</keyword>
<dbReference type="EMBL" id="JAIGYQ010000012">
    <property type="protein sequence ID" value="MBX7491397.1"/>
    <property type="molecule type" value="Genomic_DNA"/>
</dbReference>
<feature type="transmembrane region" description="Helical" evidence="9">
    <location>
        <begin position="44"/>
        <end position="64"/>
    </location>
</feature>
<evidence type="ECO:0000256" key="3">
    <source>
        <dbReference type="ARBA" id="ARBA00005985"/>
    </source>
</evidence>
<feature type="transmembrane region" description="Helical" evidence="9">
    <location>
        <begin position="206"/>
        <end position="224"/>
    </location>
</feature>
<dbReference type="EC" id="2.5.1.39" evidence="10"/>
<dbReference type="PANTHER" id="PTHR11048">
    <property type="entry name" value="PRENYLTRANSFERASES"/>
    <property type="match status" value="1"/>
</dbReference>
<comment type="caution">
    <text evidence="10">The sequence shown here is derived from an EMBL/GenBank/DDBJ whole genome shotgun (WGS) entry which is preliminary data.</text>
</comment>
<comment type="cofactor">
    <cofactor evidence="1">
        <name>Mg(2+)</name>
        <dbReference type="ChEBI" id="CHEBI:18420"/>
    </cofactor>
</comment>
<dbReference type="InterPro" id="IPR039653">
    <property type="entry name" value="Prenyltransferase"/>
</dbReference>
<dbReference type="CDD" id="cd13959">
    <property type="entry name" value="PT_UbiA_COQ2"/>
    <property type="match status" value="1"/>
</dbReference>
<evidence type="ECO:0000313" key="11">
    <source>
        <dbReference type="Proteomes" id="UP000700059"/>
    </source>
</evidence>
<comment type="subcellular location">
    <subcellularLocation>
        <location evidence="2">Membrane</location>
        <topology evidence="2">Multi-pass membrane protein</topology>
    </subcellularLocation>
</comment>
<evidence type="ECO:0000256" key="9">
    <source>
        <dbReference type="SAM" id="Phobius"/>
    </source>
</evidence>
<feature type="transmembrane region" description="Helical" evidence="9">
    <location>
        <begin position="113"/>
        <end position="129"/>
    </location>
</feature>
<dbReference type="InterPro" id="IPR044878">
    <property type="entry name" value="UbiA_sf"/>
</dbReference>
<feature type="transmembrane region" description="Helical" evidence="9">
    <location>
        <begin position="230"/>
        <end position="251"/>
    </location>
</feature>
<gene>
    <name evidence="10" type="ORF">K4G57_07980</name>
</gene>
<dbReference type="NCBIfam" id="NF009515">
    <property type="entry name" value="PRK12874.1"/>
    <property type="match status" value="1"/>
</dbReference>
<keyword evidence="6 9" id="KW-0812">Transmembrane</keyword>
<dbReference type="Gene3D" id="1.10.357.140">
    <property type="entry name" value="UbiA prenyltransferase"/>
    <property type="match status" value="1"/>
</dbReference>
<dbReference type="InterPro" id="IPR006371">
    <property type="entry name" value="Polyprenyltransferase_UbiA-li"/>
</dbReference>
<dbReference type="Pfam" id="PF01040">
    <property type="entry name" value="UbiA"/>
    <property type="match status" value="1"/>
</dbReference>
<name>A0ABS7JPV1_9HELI</name>
<dbReference type="NCBIfam" id="NF041585">
    <property type="entry name" value="MqnP_Cj_Hp"/>
    <property type="match status" value="1"/>
</dbReference>
<organism evidence="10 11">
    <name type="scientific">Helicobacter turcicus</name>
    <dbReference type="NCBI Taxonomy" id="2867412"/>
    <lineage>
        <taxon>Bacteria</taxon>
        <taxon>Pseudomonadati</taxon>
        <taxon>Campylobacterota</taxon>
        <taxon>Epsilonproteobacteria</taxon>
        <taxon>Campylobacterales</taxon>
        <taxon>Helicobacteraceae</taxon>
        <taxon>Helicobacter</taxon>
    </lineage>
</organism>
<keyword evidence="11" id="KW-1185">Reference proteome</keyword>
<evidence type="ECO:0000256" key="2">
    <source>
        <dbReference type="ARBA" id="ARBA00004141"/>
    </source>
</evidence>
<evidence type="ECO:0000313" key="10">
    <source>
        <dbReference type="EMBL" id="MBX7491397.1"/>
    </source>
</evidence>
<feature type="transmembrane region" description="Helical" evidence="9">
    <location>
        <begin position="162"/>
        <end position="183"/>
    </location>
</feature>